<gene>
    <name evidence="2" type="ORF">SAMN05421686_104295</name>
</gene>
<reference evidence="3" key="1">
    <citation type="submission" date="2017-01" db="EMBL/GenBank/DDBJ databases">
        <authorList>
            <person name="Varghese N."/>
            <person name="Submissions S."/>
        </authorList>
    </citation>
    <scope>NUCLEOTIDE SEQUENCE [LARGE SCALE GENOMIC DNA]</scope>
    <source>
        <strain evidence="3">DSM 24913</strain>
    </source>
</reference>
<accession>A0A1N7LYK1</accession>
<dbReference type="PANTHER" id="PTHR13696:SF52">
    <property type="entry name" value="PARA FAMILY PROTEIN CT_582"/>
    <property type="match status" value="1"/>
</dbReference>
<dbReference type="STRING" id="484498.SAMN05421686_104295"/>
<keyword evidence="3" id="KW-1185">Reference proteome</keyword>
<evidence type="ECO:0000313" key="2">
    <source>
        <dbReference type="EMBL" id="SIS78791.1"/>
    </source>
</evidence>
<name>A0A1N7LYK1_9GAMM</name>
<evidence type="ECO:0000259" key="1">
    <source>
        <dbReference type="Pfam" id="PF13614"/>
    </source>
</evidence>
<dbReference type="Gene3D" id="3.40.50.300">
    <property type="entry name" value="P-loop containing nucleotide triphosphate hydrolases"/>
    <property type="match status" value="1"/>
</dbReference>
<sequence>MAVRIAICNRKGGTGKSTVSVNLAAGLAEHGFRVLIIDLDSQSHCAAGLGIKPSAPFVHDIFRGNHQTLNDSIVLSDYPGLWLSPADPTFDHNNAGESQLQLDEALRQNKIDDRFDVVLMDTPPSQDQLLMNALMAADWVVVPFVPHFLSYQGIKQLVRLMHSVKLSNNPKLQLAGFLPTMASKTMKHHKAVMEEVSRHFGHDRILPAIRTDIRLADAFRKGQPVIGFAPKSRAAEDFSVLSQCIGERLSVREHA</sequence>
<organism evidence="2 3">
    <name type="scientific">Thalassolituus maritimus</name>
    <dbReference type="NCBI Taxonomy" id="484498"/>
    <lineage>
        <taxon>Bacteria</taxon>
        <taxon>Pseudomonadati</taxon>
        <taxon>Pseudomonadota</taxon>
        <taxon>Gammaproteobacteria</taxon>
        <taxon>Oceanospirillales</taxon>
        <taxon>Oceanospirillaceae</taxon>
        <taxon>Thalassolituus</taxon>
    </lineage>
</organism>
<dbReference type="Pfam" id="PF13614">
    <property type="entry name" value="AAA_31"/>
    <property type="match status" value="1"/>
</dbReference>
<dbReference type="InterPro" id="IPR027417">
    <property type="entry name" value="P-loop_NTPase"/>
</dbReference>
<dbReference type="RefSeq" id="WP_076515133.1">
    <property type="nucleotide sequence ID" value="NZ_FTOH01000004.1"/>
</dbReference>
<dbReference type="Proteomes" id="UP000185639">
    <property type="component" value="Unassembled WGS sequence"/>
</dbReference>
<evidence type="ECO:0000313" key="3">
    <source>
        <dbReference type="Proteomes" id="UP000185639"/>
    </source>
</evidence>
<feature type="domain" description="AAA" evidence="1">
    <location>
        <begin position="5"/>
        <end position="173"/>
    </location>
</feature>
<protein>
    <submittedName>
        <fullName evidence="2">Chromosome partitioning protein</fullName>
    </submittedName>
</protein>
<proteinExistence type="predicted"/>
<dbReference type="AlphaFoldDB" id="A0A1N7LYK1"/>
<dbReference type="EMBL" id="FTOH01000004">
    <property type="protein sequence ID" value="SIS78791.1"/>
    <property type="molecule type" value="Genomic_DNA"/>
</dbReference>
<dbReference type="InterPro" id="IPR050678">
    <property type="entry name" value="DNA_Partitioning_ATPase"/>
</dbReference>
<dbReference type="PANTHER" id="PTHR13696">
    <property type="entry name" value="P-LOOP CONTAINING NUCLEOSIDE TRIPHOSPHATE HYDROLASE"/>
    <property type="match status" value="1"/>
</dbReference>
<dbReference type="SUPFAM" id="SSF52540">
    <property type="entry name" value="P-loop containing nucleoside triphosphate hydrolases"/>
    <property type="match status" value="1"/>
</dbReference>
<dbReference type="PIRSF" id="PIRSF009320">
    <property type="entry name" value="Nuc_binding_HP_1000"/>
    <property type="match status" value="1"/>
</dbReference>
<dbReference type="CDD" id="cd02042">
    <property type="entry name" value="ParAB_family"/>
    <property type="match status" value="1"/>
</dbReference>
<dbReference type="OrthoDB" id="9799330at2"/>
<dbReference type="InterPro" id="IPR025669">
    <property type="entry name" value="AAA_dom"/>
</dbReference>